<comment type="caution">
    <text evidence="5">The sequence shown here is derived from an EMBL/GenBank/DDBJ whole genome shotgun (WGS) entry which is preliminary data.</text>
</comment>
<dbReference type="EMBL" id="VWLB01000045">
    <property type="protein sequence ID" value="KAA3924413.1"/>
    <property type="molecule type" value="Genomic_DNA"/>
</dbReference>
<evidence type="ECO:0000313" key="5">
    <source>
        <dbReference type="EMBL" id="KAB1323101.1"/>
    </source>
</evidence>
<dbReference type="InterPro" id="IPR001296">
    <property type="entry name" value="Glyco_trans_1"/>
</dbReference>
<dbReference type="EMBL" id="VWFC01000029">
    <property type="protein sequence ID" value="KAB1323101.1"/>
    <property type="molecule type" value="Genomic_DNA"/>
</dbReference>
<dbReference type="Proteomes" id="UP000365824">
    <property type="component" value="Unassembled WGS sequence"/>
</dbReference>
<dbReference type="EMBL" id="VWFO01000019">
    <property type="protein sequence ID" value="KAA4663318.1"/>
    <property type="molecule type" value="Genomic_DNA"/>
</dbReference>
<dbReference type="AlphaFoldDB" id="A0A414EB51"/>
<evidence type="ECO:0000256" key="1">
    <source>
        <dbReference type="ARBA" id="ARBA00022679"/>
    </source>
</evidence>
<dbReference type="Pfam" id="PF00534">
    <property type="entry name" value="Glycos_transf_1"/>
    <property type="match status" value="1"/>
</dbReference>
<dbReference type="PANTHER" id="PTHR46401:SF2">
    <property type="entry name" value="GLYCOSYLTRANSFERASE WBBK-RELATED"/>
    <property type="match status" value="1"/>
</dbReference>
<organism evidence="5 7">
    <name type="scientific">Bacteroides ovatus</name>
    <dbReference type="NCBI Taxonomy" id="28116"/>
    <lineage>
        <taxon>Bacteria</taxon>
        <taxon>Pseudomonadati</taxon>
        <taxon>Bacteroidota</taxon>
        <taxon>Bacteroidia</taxon>
        <taxon>Bacteroidales</taxon>
        <taxon>Bacteroidaceae</taxon>
        <taxon>Bacteroides</taxon>
    </lineage>
</organism>
<dbReference type="SUPFAM" id="SSF53756">
    <property type="entry name" value="UDP-Glycosyltransferase/glycogen phosphorylase"/>
    <property type="match status" value="1"/>
</dbReference>
<keyword evidence="1 5" id="KW-0808">Transferase</keyword>
<evidence type="ECO:0000313" key="7">
    <source>
        <dbReference type="Proteomes" id="UP000375690"/>
    </source>
</evidence>
<dbReference type="GeneID" id="29453318"/>
<feature type="domain" description="Glycosyl transferase family 1" evidence="2">
    <location>
        <begin position="199"/>
        <end position="351"/>
    </location>
</feature>
<dbReference type="Proteomes" id="UP000435985">
    <property type="component" value="Unassembled WGS sequence"/>
</dbReference>
<accession>A0A414EB51</accession>
<dbReference type="GO" id="GO:0016757">
    <property type="term" value="F:glycosyltransferase activity"/>
    <property type="evidence" value="ECO:0007669"/>
    <property type="project" value="InterPro"/>
</dbReference>
<protein>
    <submittedName>
        <fullName evidence="5">Glycosyltransferase family 4 protein</fullName>
    </submittedName>
</protein>
<dbReference type="PANTHER" id="PTHR46401">
    <property type="entry name" value="GLYCOSYLTRANSFERASE WBBK-RELATED"/>
    <property type="match status" value="1"/>
</dbReference>
<dbReference type="GO" id="GO:0009103">
    <property type="term" value="P:lipopolysaccharide biosynthetic process"/>
    <property type="evidence" value="ECO:0007669"/>
    <property type="project" value="TreeGrafter"/>
</dbReference>
<evidence type="ECO:0000313" key="3">
    <source>
        <dbReference type="EMBL" id="KAA3924413.1"/>
    </source>
</evidence>
<proteinExistence type="predicted"/>
<evidence type="ECO:0000259" key="2">
    <source>
        <dbReference type="Pfam" id="PF00534"/>
    </source>
</evidence>
<dbReference type="KEGG" id="boa:Bovatus_00892"/>
<reference evidence="6 7" key="1">
    <citation type="journal article" date="2019" name="Nat. Med.">
        <title>A library of human gut bacterial isolates paired with longitudinal multiomics data enables mechanistic microbiome research.</title>
        <authorList>
            <person name="Poyet M."/>
            <person name="Groussin M."/>
            <person name="Gibbons S.M."/>
            <person name="Avila-Pacheco J."/>
            <person name="Jiang X."/>
            <person name="Kearney S.M."/>
            <person name="Perrotta A.R."/>
            <person name="Berdy B."/>
            <person name="Zhao S."/>
            <person name="Lieberman T.D."/>
            <person name="Swanson P.K."/>
            <person name="Smith M."/>
            <person name="Roesemann S."/>
            <person name="Alexander J.E."/>
            <person name="Rich S.A."/>
            <person name="Livny J."/>
            <person name="Vlamakis H."/>
            <person name="Clish C."/>
            <person name="Bullock K."/>
            <person name="Deik A."/>
            <person name="Scott J."/>
            <person name="Pierce K.A."/>
            <person name="Xavier R.J."/>
            <person name="Alm E.J."/>
        </authorList>
    </citation>
    <scope>NUCLEOTIDE SEQUENCE [LARGE SCALE GENOMIC DNA]</scope>
    <source>
        <strain evidence="4 8">BIOML-A14</strain>
        <strain evidence="3 6">BIOML-A160</strain>
        <strain evidence="5 7">BIOML-A2</strain>
    </source>
</reference>
<dbReference type="Gene3D" id="3.40.50.2000">
    <property type="entry name" value="Glycogen Phosphorylase B"/>
    <property type="match status" value="2"/>
</dbReference>
<name>A0A414EB51_BACOV</name>
<sequence>MKNILITFTNAIDPTTGGVERVYHNLVPYFREHGYNVFATYQRKTDYDKNSVYTKAIFMEYSIDNVGYFDKLDKVMMEMAVDIVICPFPSYQLFNYCSRLIDKKVFFHVHNVPSKLMYPSSAKLPNILKESFVDRCLKRIRFDLRYLASFRRIELNKMKIVLLSDFFRDDLKSFYDFNPKCICALPNPFCIDEEYQLDYQKKEKMILYVGRINTRQKRFQSLLNIWKRLQNELLDYRLEIVGGGPEKELYENLAHEMRLKRITFHDFQNPTEYYKKAVCSCMTSNYEGFSMVLIEAMQYGCVPFVFNSFASLPDIIDDKVNGYVITPFDEGEYVQKIKEFILLSKKNKEIISVKAMEKSREFDVRRVGQRWIELIDNY</sequence>
<dbReference type="RefSeq" id="WP_004295806.1">
    <property type="nucleotide sequence ID" value="NZ_CP012938.1"/>
</dbReference>
<evidence type="ECO:0000313" key="4">
    <source>
        <dbReference type="EMBL" id="KAA4663318.1"/>
    </source>
</evidence>
<dbReference type="Proteomes" id="UP000375690">
    <property type="component" value="Unassembled WGS sequence"/>
</dbReference>
<evidence type="ECO:0000313" key="8">
    <source>
        <dbReference type="Proteomes" id="UP000435985"/>
    </source>
</evidence>
<evidence type="ECO:0000313" key="6">
    <source>
        <dbReference type="Proteomes" id="UP000365824"/>
    </source>
</evidence>
<gene>
    <name evidence="5" type="ORF">F3B53_19725</name>
    <name evidence="4" type="ORF">F3B98_15385</name>
    <name evidence="3" type="ORF">F3F25_21940</name>
</gene>